<feature type="compositionally biased region" description="Acidic residues" evidence="1">
    <location>
        <begin position="48"/>
        <end position="75"/>
    </location>
</feature>
<protein>
    <submittedName>
        <fullName evidence="2">Uncharacterized protein</fullName>
    </submittedName>
</protein>
<name>E3N4K2_CAERE</name>
<dbReference type="HOGENOM" id="CLU_1972530_0_0_1"/>
<dbReference type="CTD" id="9824648"/>
<organism evidence="3">
    <name type="scientific">Caenorhabditis remanei</name>
    <name type="common">Caenorhabditis vulgaris</name>
    <dbReference type="NCBI Taxonomy" id="31234"/>
    <lineage>
        <taxon>Eukaryota</taxon>
        <taxon>Metazoa</taxon>
        <taxon>Ecdysozoa</taxon>
        <taxon>Nematoda</taxon>
        <taxon>Chromadorea</taxon>
        <taxon>Rhabditida</taxon>
        <taxon>Rhabditina</taxon>
        <taxon>Rhabditomorpha</taxon>
        <taxon>Rhabditoidea</taxon>
        <taxon>Rhabditidae</taxon>
        <taxon>Peloderinae</taxon>
        <taxon>Caenorhabditis</taxon>
    </lineage>
</organism>
<reference evidence="2" key="1">
    <citation type="submission" date="2007-07" db="EMBL/GenBank/DDBJ databases">
        <title>PCAP assembly of the Caenorhabditis remanei genome.</title>
        <authorList>
            <consortium name="The Caenorhabditis remanei Sequencing Consortium"/>
            <person name="Wilson R.K."/>
        </authorList>
    </citation>
    <scope>NUCLEOTIDE SEQUENCE [LARGE SCALE GENOMIC DNA]</scope>
    <source>
        <strain evidence="2">PB4641</strain>
    </source>
</reference>
<accession>E3N4K2</accession>
<evidence type="ECO:0000256" key="1">
    <source>
        <dbReference type="SAM" id="MobiDB-lite"/>
    </source>
</evidence>
<dbReference type="GeneID" id="9824648"/>
<dbReference type="RefSeq" id="XP_003096637.2">
    <property type="nucleotide sequence ID" value="XM_003096589.2"/>
</dbReference>
<dbReference type="AlphaFoldDB" id="E3N4K2"/>
<dbReference type="KEGG" id="crq:GCK72_022542"/>
<feature type="region of interest" description="Disordered" evidence="1">
    <location>
        <begin position="35"/>
        <end position="89"/>
    </location>
</feature>
<dbReference type="Proteomes" id="UP000008281">
    <property type="component" value="Unassembled WGS sequence"/>
</dbReference>
<keyword evidence="3" id="KW-1185">Reference proteome</keyword>
<feature type="compositionally biased region" description="Acidic residues" evidence="1">
    <location>
        <begin position="111"/>
        <end position="127"/>
    </location>
</feature>
<evidence type="ECO:0000313" key="3">
    <source>
        <dbReference type="Proteomes" id="UP000008281"/>
    </source>
</evidence>
<sequence>MAKQNNNGNRQRRLNEDSDDEIVFLKEVRVVYISDSEDDDGDKRIENEDVNDWNEEPVEEEELMEDENVVEEPEVPVEQNRPAPEREAPVLFEDRIIELEVIFGEEPKEEQVEEEEEEEVVEMLEIM</sequence>
<proteinExistence type="predicted"/>
<gene>
    <name evidence="2" type="ORF">CRE_29136</name>
</gene>
<evidence type="ECO:0000313" key="2">
    <source>
        <dbReference type="EMBL" id="EFO85536.1"/>
    </source>
</evidence>
<dbReference type="EMBL" id="DS268526">
    <property type="protein sequence ID" value="EFO85536.1"/>
    <property type="molecule type" value="Genomic_DNA"/>
</dbReference>
<feature type="region of interest" description="Disordered" evidence="1">
    <location>
        <begin position="106"/>
        <end position="127"/>
    </location>
</feature>